<keyword evidence="7" id="KW-0378">Hydrolase</keyword>
<keyword evidence="5" id="KW-0272">Extracellular matrix</keyword>
<name>A0A1Y3BP09_EURMA</name>
<evidence type="ECO:0000256" key="8">
    <source>
        <dbReference type="ARBA" id="ARBA00023134"/>
    </source>
</evidence>
<evidence type="ECO:0000313" key="16">
    <source>
        <dbReference type="EMBL" id="OTF82532.1"/>
    </source>
</evidence>
<evidence type="ECO:0000256" key="9">
    <source>
        <dbReference type="ARBA" id="ARBA00023157"/>
    </source>
</evidence>
<evidence type="ECO:0000259" key="15">
    <source>
        <dbReference type="PROSITE" id="PS51721"/>
    </source>
</evidence>
<keyword evidence="14" id="KW-0732">Signal</keyword>
<dbReference type="InterPro" id="IPR019577">
    <property type="entry name" value="SPARC/Testican_Ca-bd-dom"/>
</dbReference>
<dbReference type="Proteomes" id="UP000194236">
    <property type="component" value="Unassembled WGS sequence"/>
</dbReference>
<accession>A0A1Y3BP09</accession>
<feature type="non-terminal residue" evidence="16">
    <location>
        <position position="610"/>
    </location>
</feature>
<dbReference type="InterPro" id="IPR030378">
    <property type="entry name" value="G_CP_dom"/>
</dbReference>
<dbReference type="Gene3D" id="3.30.60.30">
    <property type="match status" value="1"/>
</dbReference>
<evidence type="ECO:0000256" key="13">
    <source>
        <dbReference type="SAM" id="Phobius"/>
    </source>
</evidence>
<dbReference type="Pfam" id="PF01926">
    <property type="entry name" value="MMR_HSR1"/>
    <property type="match status" value="1"/>
</dbReference>
<dbReference type="CDD" id="cd01857">
    <property type="entry name" value="HSR1_MMR1"/>
    <property type="match status" value="1"/>
</dbReference>
<evidence type="ECO:0000256" key="10">
    <source>
        <dbReference type="ARBA" id="ARBA00023180"/>
    </source>
</evidence>
<dbReference type="OrthoDB" id="61815at2759"/>
<keyword evidence="4" id="KW-0964">Secreted</keyword>
<dbReference type="PROSITE" id="PS00613">
    <property type="entry name" value="OSTEONECTIN_2"/>
    <property type="match status" value="1"/>
</dbReference>
<organism evidence="16 17">
    <name type="scientific">Euroglyphus maynei</name>
    <name type="common">Mayne's house dust mite</name>
    <dbReference type="NCBI Taxonomy" id="6958"/>
    <lineage>
        <taxon>Eukaryota</taxon>
        <taxon>Metazoa</taxon>
        <taxon>Ecdysozoa</taxon>
        <taxon>Arthropoda</taxon>
        <taxon>Chelicerata</taxon>
        <taxon>Arachnida</taxon>
        <taxon>Acari</taxon>
        <taxon>Acariformes</taxon>
        <taxon>Sarcoptiformes</taxon>
        <taxon>Astigmata</taxon>
        <taxon>Psoroptidia</taxon>
        <taxon>Analgoidea</taxon>
        <taxon>Pyroglyphidae</taxon>
        <taxon>Pyroglyphinae</taxon>
        <taxon>Euroglyphus</taxon>
    </lineage>
</organism>
<evidence type="ECO:0000256" key="3">
    <source>
        <dbReference type="ARBA" id="ARBA00022490"/>
    </source>
</evidence>
<dbReference type="InterPro" id="IPR027417">
    <property type="entry name" value="P-loop_NTPase"/>
</dbReference>
<feature type="transmembrane region" description="Helical" evidence="13">
    <location>
        <begin position="192"/>
        <end position="211"/>
    </location>
</feature>
<dbReference type="EMBL" id="MUJZ01008043">
    <property type="protein sequence ID" value="OTF82532.1"/>
    <property type="molecule type" value="Genomic_DNA"/>
</dbReference>
<keyword evidence="10" id="KW-0325">Glycoprotein</keyword>
<evidence type="ECO:0000256" key="4">
    <source>
        <dbReference type="ARBA" id="ARBA00022525"/>
    </source>
</evidence>
<evidence type="ECO:0000256" key="2">
    <source>
        <dbReference type="ARBA" id="ARBA00004613"/>
    </source>
</evidence>
<proteinExistence type="predicted"/>
<keyword evidence="17" id="KW-1185">Reference proteome</keyword>
<evidence type="ECO:0000256" key="12">
    <source>
        <dbReference type="SAM" id="MobiDB-lite"/>
    </source>
</evidence>
<gene>
    <name evidence="16" type="ORF">BLA29_002042</name>
</gene>
<dbReference type="PANTHER" id="PTHR45709:SF2">
    <property type="entry name" value="LARGE SUBUNIT GTPASE 1 HOMOLOG"/>
    <property type="match status" value="1"/>
</dbReference>
<feature type="domain" description="CP-type G" evidence="15">
    <location>
        <begin position="360"/>
        <end position="552"/>
    </location>
</feature>
<dbReference type="Gene3D" id="1.10.238.10">
    <property type="entry name" value="EF-hand"/>
    <property type="match status" value="1"/>
</dbReference>
<dbReference type="GO" id="GO:0005829">
    <property type="term" value="C:cytosol"/>
    <property type="evidence" value="ECO:0007669"/>
    <property type="project" value="TreeGrafter"/>
</dbReference>
<feature type="chain" id="PRO_5013254695" description="Large subunit GTPase 1 homolog" evidence="14">
    <location>
        <begin position="23"/>
        <end position="610"/>
    </location>
</feature>
<dbReference type="GO" id="GO:0005509">
    <property type="term" value="F:calcium ion binding"/>
    <property type="evidence" value="ECO:0007669"/>
    <property type="project" value="InterPro"/>
</dbReference>
<dbReference type="InterPro" id="IPR011992">
    <property type="entry name" value="EF-hand-dom_pair"/>
</dbReference>
<evidence type="ECO:0000313" key="17">
    <source>
        <dbReference type="Proteomes" id="UP000194236"/>
    </source>
</evidence>
<protein>
    <recommendedName>
        <fullName evidence="11">Large subunit GTPase 1 homolog</fullName>
    </recommendedName>
</protein>
<dbReference type="Pfam" id="PF10591">
    <property type="entry name" value="SPARC_Ca_bdg"/>
    <property type="match status" value="1"/>
</dbReference>
<dbReference type="PROSITE" id="PS51721">
    <property type="entry name" value="G_CP"/>
    <property type="match status" value="1"/>
</dbReference>
<dbReference type="SUPFAM" id="SSF47473">
    <property type="entry name" value="EF-hand"/>
    <property type="match status" value="1"/>
</dbReference>
<evidence type="ECO:0000256" key="14">
    <source>
        <dbReference type="SAM" id="SignalP"/>
    </source>
</evidence>
<comment type="caution">
    <text evidence="16">The sequence shown here is derived from an EMBL/GenBank/DDBJ whole genome shotgun (WGS) entry which is preliminary data.</text>
</comment>
<keyword evidence="6" id="KW-0547">Nucleotide-binding</keyword>
<dbReference type="GO" id="GO:0005525">
    <property type="term" value="F:GTP binding"/>
    <property type="evidence" value="ECO:0007669"/>
    <property type="project" value="UniProtKB-KW"/>
</dbReference>
<keyword evidence="9" id="KW-1015">Disulfide bond</keyword>
<dbReference type="Gene3D" id="3.40.50.300">
    <property type="entry name" value="P-loop containing nucleotide triphosphate hydrolases"/>
    <property type="match status" value="1"/>
</dbReference>
<dbReference type="AlphaFoldDB" id="A0A1Y3BP09"/>
<reference evidence="16 17" key="1">
    <citation type="submission" date="2017-03" db="EMBL/GenBank/DDBJ databases">
        <title>Genome Survey of Euroglyphus maynei.</title>
        <authorList>
            <person name="Arlian L.G."/>
            <person name="Morgan M.S."/>
            <person name="Rider S.D."/>
        </authorList>
    </citation>
    <scope>NUCLEOTIDE SEQUENCE [LARGE SCALE GENOMIC DNA]</scope>
    <source>
        <strain evidence="16">Arlian Lab</strain>
        <tissue evidence="16">Whole body</tissue>
    </source>
</reference>
<feature type="compositionally biased region" description="Basic and acidic residues" evidence="12">
    <location>
        <begin position="238"/>
        <end position="247"/>
    </location>
</feature>
<evidence type="ECO:0000256" key="7">
    <source>
        <dbReference type="ARBA" id="ARBA00022801"/>
    </source>
</evidence>
<evidence type="ECO:0000256" key="11">
    <source>
        <dbReference type="ARBA" id="ARBA00040145"/>
    </source>
</evidence>
<keyword evidence="13" id="KW-1133">Transmembrane helix</keyword>
<dbReference type="GO" id="GO:0003924">
    <property type="term" value="F:GTPase activity"/>
    <property type="evidence" value="ECO:0007669"/>
    <property type="project" value="InterPro"/>
</dbReference>
<comment type="subcellular location">
    <subcellularLocation>
        <location evidence="1">Cytoplasm</location>
    </subcellularLocation>
    <subcellularLocation>
        <location evidence="2">Secreted</location>
    </subcellularLocation>
</comment>
<keyword evidence="8" id="KW-0342">GTP-binding</keyword>
<keyword evidence="13" id="KW-0812">Transmembrane</keyword>
<dbReference type="SMART" id="SM00274">
    <property type="entry name" value="FOLN"/>
    <property type="match status" value="1"/>
</dbReference>
<keyword evidence="3" id="KW-0963">Cytoplasm</keyword>
<keyword evidence="13" id="KW-0472">Membrane</keyword>
<dbReference type="InterPro" id="IPR003645">
    <property type="entry name" value="Fol_N"/>
</dbReference>
<evidence type="ECO:0000256" key="5">
    <source>
        <dbReference type="ARBA" id="ARBA00022530"/>
    </source>
</evidence>
<dbReference type="InterPro" id="IPR006073">
    <property type="entry name" value="GTP-bd"/>
</dbReference>
<feature type="region of interest" description="Disordered" evidence="12">
    <location>
        <begin position="227"/>
        <end position="247"/>
    </location>
</feature>
<feature type="compositionally biased region" description="Polar residues" evidence="12">
    <location>
        <begin position="227"/>
        <end position="237"/>
    </location>
</feature>
<dbReference type="PANTHER" id="PTHR45709">
    <property type="entry name" value="LARGE SUBUNIT GTPASE 1 HOMOLOG-RELATED"/>
    <property type="match status" value="1"/>
</dbReference>
<dbReference type="SUPFAM" id="SSF52540">
    <property type="entry name" value="P-loop containing nucleoside triphosphate hydrolases"/>
    <property type="match status" value="1"/>
</dbReference>
<feature type="signal peptide" evidence="14">
    <location>
        <begin position="1"/>
        <end position="22"/>
    </location>
</feature>
<evidence type="ECO:0000256" key="1">
    <source>
        <dbReference type="ARBA" id="ARBA00004496"/>
    </source>
</evidence>
<dbReference type="InterPro" id="IPR043358">
    <property type="entry name" value="GNL1-like"/>
</dbReference>
<dbReference type="GO" id="GO:0005615">
    <property type="term" value="C:extracellular space"/>
    <property type="evidence" value="ECO:0007669"/>
    <property type="project" value="InterPro"/>
</dbReference>
<sequence length="610" mass="70958">MHQWIKCWALLLLVVVSIECVADQDDQELDEPMNENPCEAIKCGFGQECVLDYENNEANCICIRACPQNDDLRRRVCSNYNETWQSDCHLMKHRCDCLEEEADSKYCTYEHKHMHIDYYGECKDIEPCRDDVLEDFPRRMRDWLDNIISLSRVEVTDSKQDLAHKWIDAIIWKFCDLDKEPHDRYMASYGQYRHACFVFVLFCFLANLTMVKSQANLSLGRSLIKSQRNHSTTSSNSNERHTHEEDEKIVQKSITENTSLDDFLSQTQLANKKFTAEQESNVRIVNNNSSNECSTATLSGEQFRDQLLIPRRPQLNRIESAEQLKQLENENYLKWRRYLAHIQETTDVTLTPFEKNLEFWRQLWRVIERSDVLVQILDARNPLLFYSADLDKYIGEVDPDKQCLILLNKADYLNDEQRQYWMDYFDSMGIKCLFFSALEQQEQPDTEEEKQDTDEPTTLIDRLQVNDPSDDRIRSLDYRQLISLLKSYRMEKRPLTVGLIGFPNVGKSSTINAMMRVKKVSVSATPGKTKHFQTIIIDDQLTICDCPGLVFPNLVSNKAELIINGILPIDQIKNVFTAIEAITSKVPASIFESMYGIILLNKTNPDTDTD</sequence>
<evidence type="ECO:0000256" key="6">
    <source>
        <dbReference type="ARBA" id="ARBA00022741"/>
    </source>
</evidence>
<dbReference type="InterPro" id="IPR001999">
    <property type="entry name" value="Osteonectin_CS"/>
</dbReference>